<keyword evidence="2" id="KW-0813">Transport</keyword>
<gene>
    <name evidence="8" type="ORF">FKG94_23425</name>
</gene>
<accession>A0A545STP6</accession>
<feature type="domain" description="Citrate transporter-like" evidence="7">
    <location>
        <begin position="22"/>
        <end position="379"/>
    </location>
</feature>
<evidence type="ECO:0000313" key="9">
    <source>
        <dbReference type="Proteomes" id="UP000319732"/>
    </source>
</evidence>
<feature type="transmembrane region" description="Helical" evidence="6">
    <location>
        <begin position="111"/>
        <end position="132"/>
    </location>
</feature>
<comment type="subcellular location">
    <subcellularLocation>
        <location evidence="1">Membrane</location>
        <topology evidence="1">Multi-pass membrane protein</topology>
    </subcellularLocation>
</comment>
<keyword evidence="4 6" id="KW-1133">Transmembrane helix</keyword>
<feature type="transmembrane region" description="Helical" evidence="6">
    <location>
        <begin position="383"/>
        <end position="405"/>
    </location>
</feature>
<dbReference type="GO" id="GO:0005886">
    <property type="term" value="C:plasma membrane"/>
    <property type="evidence" value="ECO:0007669"/>
    <property type="project" value="TreeGrafter"/>
</dbReference>
<dbReference type="EMBL" id="VHSG01000028">
    <property type="protein sequence ID" value="TQV68311.1"/>
    <property type="molecule type" value="Genomic_DNA"/>
</dbReference>
<evidence type="ECO:0000256" key="2">
    <source>
        <dbReference type="ARBA" id="ARBA00022448"/>
    </source>
</evidence>
<dbReference type="PANTHER" id="PTHR10283">
    <property type="entry name" value="SOLUTE CARRIER FAMILY 13 MEMBER"/>
    <property type="match status" value="1"/>
</dbReference>
<keyword evidence="5 6" id="KW-0472">Membrane</keyword>
<keyword evidence="9" id="KW-1185">Reference proteome</keyword>
<dbReference type="OrthoDB" id="9766267at2"/>
<feature type="transmembrane region" description="Helical" evidence="6">
    <location>
        <begin position="183"/>
        <end position="205"/>
    </location>
</feature>
<comment type="caution">
    <text evidence="8">The sequence shown here is derived from an EMBL/GenBank/DDBJ whole genome shotgun (WGS) entry which is preliminary data.</text>
</comment>
<feature type="transmembrane region" description="Helical" evidence="6">
    <location>
        <begin position="358"/>
        <end position="377"/>
    </location>
</feature>
<dbReference type="Pfam" id="PF03600">
    <property type="entry name" value="CitMHS"/>
    <property type="match status" value="1"/>
</dbReference>
<feature type="transmembrane region" description="Helical" evidence="6">
    <location>
        <begin position="417"/>
        <end position="435"/>
    </location>
</feature>
<organism evidence="8 9">
    <name type="scientific">Exilibacterium tricleocarpae</name>
    <dbReference type="NCBI Taxonomy" id="2591008"/>
    <lineage>
        <taxon>Bacteria</taxon>
        <taxon>Pseudomonadati</taxon>
        <taxon>Pseudomonadota</taxon>
        <taxon>Gammaproteobacteria</taxon>
        <taxon>Cellvibrionales</taxon>
        <taxon>Cellvibrionaceae</taxon>
        <taxon>Exilibacterium</taxon>
    </lineage>
</organism>
<dbReference type="GO" id="GO:0015141">
    <property type="term" value="F:succinate transmembrane transporter activity"/>
    <property type="evidence" value="ECO:0007669"/>
    <property type="project" value="UniProtKB-ARBA"/>
</dbReference>
<evidence type="ECO:0000256" key="5">
    <source>
        <dbReference type="ARBA" id="ARBA00023136"/>
    </source>
</evidence>
<dbReference type="InterPro" id="IPR031312">
    <property type="entry name" value="Na/sul_symport_CS"/>
</dbReference>
<dbReference type="Proteomes" id="UP000319732">
    <property type="component" value="Unassembled WGS sequence"/>
</dbReference>
<evidence type="ECO:0000256" key="6">
    <source>
        <dbReference type="SAM" id="Phobius"/>
    </source>
</evidence>
<dbReference type="CDD" id="cd01115">
    <property type="entry name" value="SLC13_permease"/>
    <property type="match status" value="1"/>
</dbReference>
<dbReference type="PROSITE" id="PS01271">
    <property type="entry name" value="NA_SULFATE"/>
    <property type="match status" value="1"/>
</dbReference>
<dbReference type="InterPro" id="IPR004680">
    <property type="entry name" value="Cit_transptr-like_dom"/>
</dbReference>
<feature type="transmembrane region" description="Helical" evidence="6">
    <location>
        <begin position="12"/>
        <end position="33"/>
    </location>
</feature>
<evidence type="ECO:0000256" key="4">
    <source>
        <dbReference type="ARBA" id="ARBA00022989"/>
    </source>
</evidence>
<dbReference type="NCBIfam" id="TIGR00785">
    <property type="entry name" value="dass"/>
    <property type="match status" value="1"/>
</dbReference>
<dbReference type="PANTHER" id="PTHR10283:SF82">
    <property type="entry name" value="SOLUTE CARRIER FAMILY 13 MEMBER 2"/>
    <property type="match status" value="1"/>
</dbReference>
<proteinExistence type="predicted"/>
<dbReference type="AlphaFoldDB" id="A0A545STP6"/>
<feature type="transmembrane region" description="Helical" evidence="6">
    <location>
        <begin position="297"/>
        <end position="317"/>
    </location>
</feature>
<evidence type="ECO:0000256" key="1">
    <source>
        <dbReference type="ARBA" id="ARBA00004141"/>
    </source>
</evidence>
<feature type="transmembrane region" description="Helical" evidence="6">
    <location>
        <begin position="144"/>
        <end position="163"/>
    </location>
</feature>
<protein>
    <submittedName>
        <fullName evidence="8">SLC13/DASS family transporter</fullName>
    </submittedName>
</protein>
<keyword evidence="3 6" id="KW-0812">Transmembrane</keyword>
<reference evidence="8 9" key="1">
    <citation type="submission" date="2019-06" db="EMBL/GenBank/DDBJ databases">
        <title>Whole genome sequence for Cellvibrionaceae sp. R142.</title>
        <authorList>
            <person name="Wang G."/>
        </authorList>
    </citation>
    <scope>NUCLEOTIDE SEQUENCE [LARGE SCALE GENOMIC DNA]</scope>
    <source>
        <strain evidence="8 9">R142</strain>
    </source>
</reference>
<feature type="transmembrane region" description="Helical" evidence="6">
    <location>
        <begin position="53"/>
        <end position="72"/>
    </location>
</feature>
<evidence type="ECO:0000259" key="7">
    <source>
        <dbReference type="Pfam" id="PF03600"/>
    </source>
</evidence>
<feature type="transmembrane region" description="Helical" evidence="6">
    <location>
        <begin position="256"/>
        <end position="276"/>
    </location>
</feature>
<dbReference type="InterPro" id="IPR001898">
    <property type="entry name" value="SLC13A/DASS"/>
</dbReference>
<evidence type="ECO:0000256" key="3">
    <source>
        <dbReference type="ARBA" id="ARBA00022692"/>
    </source>
</evidence>
<feature type="transmembrane region" description="Helical" evidence="6">
    <location>
        <begin position="323"/>
        <end position="346"/>
    </location>
</feature>
<name>A0A545STP6_9GAMM</name>
<sequence>MDQYGWQREACLAGGMTLWCAVWWMLEPVPIPATAMIPLGLFPLLGVLDGEQIAQAYGNPLILLLMAGAILSKAMEKSGAHRRLAIGMVNLFGGSNSRNLVMGFMGAAAVLSMWISNTATTLMLLPVALAVLEKTRDQRLAVPLLLGIAYAASIGGLGTPIGTPPNVIMMNVYTENTGVEIGFMQWMGWAMPVVILLLPAAALWLTRGLGDCEPIELPVVGRWQPAERRVLVVFALTALAWMTLREPFGGWTAWLGLPQANYAAVAMAAALVLFAAPDGRGGRLLDWETASTIHWGVLLLFAGGIAIAKAFVATGISQSLGEALGGLTTLPLLLVILTICLGVMFLTEITSNTATTTLLMPILAAAALGAGMEPVLLMVPAALSASCAFMLPVATAPNAIVFSSGRFAVKRMAREGLGLNFIAAGLVALICWQVVG</sequence>
<feature type="transmembrane region" description="Helical" evidence="6">
    <location>
        <begin position="84"/>
        <end position="105"/>
    </location>
</feature>
<evidence type="ECO:0000313" key="8">
    <source>
        <dbReference type="EMBL" id="TQV68311.1"/>
    </source>
</evidence>
<feature type="transmembrane region" description="Helical" evidence="6">
    <location>
        <begin position="226"/>
        <end position="244"/>
    </location>
</feature>